<dbReference type="Proteomes" id="UP000289411">
    <property type="component" value="Unassembled WGS sequence"/>
</dbReference>
<dbReference type="OrthoDB" id="7818259at2"/>
<dbReference type="SUPFAM" id="SSF50346">
    <property type="entry name" value="PRC-barrel domain"/>
    <property type="match status" value="1"/>
</dbReference>
<keyword evidence="5" id="KW-1185">Reference proteome</keyword>
<feature type="domain" description="PRC-barrel" evidence="3">
    <location>
        <begin position="38"/>
        <end position="92"/>
    </location>
</feature>
<dbReference type="PANTHER" id="PTHR36505">
    <property type="entry name" value="BLR1072 PROTEIN"/>
    <property type="match status" value="1"/>
</dbReference>
<dbReference type="AlphaFoldDB" id="A0A4Q2R7M4"/>
<proteinExistence type="predicted"/>
<accession>A0A4Q2R7M4</accession>
<dbReference type="EMBL" id="QYBC01000018">
    <property type="protein sequence ID" value="RYB02692.1"/>
    <property type="molecule type" value="Genomic_DNA"/>
</dbReference>
<dbReference type="InterPro" id="IPR011033">
    <property type="entry name" value="PRC_barrel-like_sf"/>
</dbReference>
<name>A0A4Q2R7M4_9HYPH</name>
<feature type="region of interest" description="Disordered" evidence="1">
    <location>
        <begin position="102"/>
        <end position="183"/>
    </location>
</feature>
<keyword evidence="2" id="KW-0732">Signal</keyword>
<feature type="chain" id="PRO_5020223665" evidence="2">
    <location>
        <begin position="24"/>
        <end position="206"/>
    </location>
</feature>
<dbReference type="PANTHER" id="PTHR36505:SF1">
    <property type="entry name" value="BLR1072 PROTEIN"/>
    <property type="match status" value="1"/>
</dbReference>
<dbReference type="Gene3D" id="2.30.30.240">
    <property type="entry name" value="PRC-barrel domain"/>
    <property type="match status" value="1"/>
</dbReference>
<evidence type="ECO:0000313" key="5">
    <source>
        <dbReference type="Proteomes" id="UP000289411"/>
    </source>
</evidence>
<organism evidence="4 5">
    <name type="scientific">Lichenibacterium ramalinae</name>
    <dbReference type="NCBI Taxonomy" id="2316527"/>
    <lineage>
        <taxon>Bacteria</taxon>
        <taxon>Pseudomonadati</taxon>
        <taxon>Pseudomonadota</taxon>
        <taxon>Alphaproteobacteria</taxon>
        <taxon>Hyphomicrobiales</taxon>
        <taxon>Lichenihabitantaceae</taxon>
        <taxon>Lichenibacterium</taxon>
    </lineage>
</organism>
<reference evidence="4 5" key="2">
    <citation type="submission" date="2019-02" db="EMBL/GenBank/DDBJ databases">
        <title>'Lichenibacterium ramalinii' gen. nov. sp. nov., 'Lichenibacterium minor' gen. nov. sp. nov.</title>
        <authorList>
            <person name="Pankratov T."/>
        </authorList>
    </citation>
    <scope>NUCLEOTIDE SEQUENCE [LARGE SCALE GENOMIC DNA]</scope>
    <source>
        <strain evidence="4 5">RmlP001</strain>
    </source>
</reference>
<evidence type="ECO:0000256" key="2">
    <source>
        <dbReference type="SAM" id="SignalP"/>
    </source>
</evidence>
<evidence type="ECO:0000313" key="4">
    <source>
        <dbReference type="EMBL" id="RYB02692.1"/>
    </source>
</evidence>
<evidence type="ECO:0000256" key="1">
    <source>
        <dbReference type="SAM" id="MobiDB-lite"/>
    </source>
</evidence>
<feature type="compositionally biased region" description="Low complexity" evidence="1">
    <location>
        <begin position="106"/>
        <end position="117"/>
    </location>
</feature>
<dbReference type="Pfam" id="PF05239">
    <property type="entry name" value="PRC"/>
    <property type="match status" value="1"/>
</dbReference>
<comment type="caution">
    <text evidence="4">The sequence shown here is derived from an EMBL/GenBank/DDBJ whole genome shotgun (WGS) entry which is preliminary data.</text>
</comment>
<sequence>MRATLSAALVVVLSALAAGPALADDTGFIAGGRSDLWRASRLVGVDVFGPDDKKVGDVTDVLVDHDGRVAAVVIGIGGVLGLGRKDVALPYAALHFTDAPRPNLRASASGAPNAASGMPTEPGLTADSAIPVESPAAQGEAPAAKGGPVGTTAGVPGGAVTGQAATPVPTGQGAASVARTTARPDHARIDLTFDQLKAAPSFTVAP</sequence>
<evidence type="ECO:0000259" key="3">
    <source>
        <dbReference type="Pfam" id="PF05239"/>
    </source>
</evidence>
<protein>
    <submittedName>
        <fullName evidence="4">PRC-barrel domain containing protein</fullName>
    </submittedName>
</protein>
<reference evidence="4 5" key="1">
    <citation type="submission" date="2018-09" db="EMBL/GenBank/DDBJ databases">
        <authorList>
            <person name="Grouzdev D.S."/>
            <person name="Krutkina M.S."/>
        </authorList>
    </citation>
    <scope>NUCLEOTIDE SEQUENCE [LARGE SCALE GENOMIC DNA]</scope>
    <source>
        <strain evidence="4 5">RmlP001</strain>
    </source>
</reference>
<feature type="signal peptide" evidence="2">
    <location>
        <begin position="1"/>
        <end position="23"/>
    </location>
</feature>
<dbReference type="InterPro" id="IPR027275">
    <property type="entry name" value="PRC-brl_dom"/>
</dbReference>
<gene>
    <name evidence="4" type="ORF">D3272_20050</name>
</gene>
<feature type="compositionally biased region" description="Low complexity" evidence="1">
    <location>
        <begin position="141"/>
        <end position="154"/>
    </location>
</feature>
<dbReference type="RefSeq" id="WP_129220990.1">
    <property type="nucleotide sequence ID" value="NZ_QYBC01000018.1"/>
</dbReference>